<sequence>MQSSASSLSLARWKTPPPKPGKDGKLSAALDAVDVHVLDAGLGLVATGDHVLVADRLGAEVLGLTARDRVDADVGEELTLVLPVWLPSAVVMICGPEARYRSGRRSAHTRGCSITWSSTETICMLSRSGTSILLDRLIVHLSYIMFIAETNPTDKGLADDRQPRKLRSP</sequence>
<gene>
    <name evidence="1" type="ORF">LP422_02785</name>
</gene>
<reference evidence="1" key="1">
    <citation type="submission" date="2021-11" db="EMBL/GenBank/DDBJ databases">
        <title>Study of the species diversity of bacterial strains isolated from a unique natural object - Shulgan-Tash cave (Bashkiria).</title>
        <authorList>
            <person name="Sazanova A.L."/>
            <person name="Chirak E.R."/>
            <person name="Safronova V.I."/>
        </authorList>
    </citation>
    <scope>NUCLEOTIDE SEQUENCE</scope>
    <source>
        <strain evidence="1">P1</strain>
    </source>
</reference>
<organism evidence="1 2">
    <name type="scientific">Janibacter limosus</name>
    <dbReference type="NCBI Taxonomy" id="53458"/>
    <lineage>
        <taxon>Bacteria</taxon>
        <taxon>Bacillati</taxon>
        <taxon>Actinomycetota</taxon>
        <taxon>Actinomycetes</taxon>
        <taxon>Micrococcales</taxon>
        <taxon>Intrasporangiaceae</taxon>
        <taxon>Janibacter</taxon>
    </lineage>
</organism>
<evidence type="ECO:0000313" key="1">
    <source>
        <dbReference type="EMBL" id="UUZ45209.1"/>
    </source>
</evidence>
<evidence type="ECO:0000313" key="2">
    <source>
        <dbReference type="Proteomes" id="UP001059663"/>
    </source>
</evidence>
<name>A0AC61U5F3_9MICO</name>
<dbReference type="EMBL" id="CP087977">
    <property type="protein sequence ID" value="UUZ45209.1"/>
    <property type="molecule type" value="Genomic_DNA"/>
</dbReference>
<proteinExistence type="predicted"/>
<protein>
    <submittedName>
        <fullName evidence="1">Uncharacterized protein</fullName>
    </submittedName>
</protein>
<dbReference type="Proteomes" id="UP001059663">
    <property type="component" value="Chromosome"/>
</dbReference>
<accession>A0AC61U5F3</accession>